<reference evidence="2 3" key="1">
    <citation type="submission" date="2019-12" db="EMBL/GenBank/DDBJ databases">
        <authorList>
            <person name="Kim Y.S."/>
        </authorList>
    </citation>
    <scope>NUCLEOTIDE SEQUENCE [LARGE SCALE GENOMIC DNA]</scope>
    <source>
        <strain evidence="2 3">MMS17-SY077</strain>
    </source>
</reference>
<comment type="caution">
    <text evidence="2">The sequence shown here is derived from an EMBL/GenBank/DDBJ whole genome shotgun (WGS) entry which is preliminary data.</text>
</comment>
<name>A0A6I4NWP6_9MICO</name>
<feature type="transmembrane region" description="Helical" evidence="1">
    <location>
        <begin position="83"/>
        <end position="111"/>
    </location>
</feature>
<proteinExistence type="predicted"/>
<keyword evidence="1" id="KW-1133">Transmembrane helix</keyword>
<keyword evidence="1" id="KW-0472">Membrane</keyword>
<evidence type="ECO:0000313" key="3">
    <source>
        <dbReference type="Proteomes" id="UP000438182"/>
    </source>
</evidence>
<feature type="transmembrane region" description="Helical" evidence="1">
    <location>
        <begin position="154"/>
        <end position="176"/>
    </location>
</feature>
<gene>
    <name evidence="2" type="ORF">GB864_09080</name>
</gene>
<feature type="transmembrane region" description="Helical" evidence="1">
    <location>
        <begin position="51"/>
        <end position="71"/>
    </location>
</feature>
<protein>
    <recommendedName>
        <fullName evidence="4">DUF998 domain-containing protein</fullName>
    </recommendedName>
</protein>
<feature type="transmembrane region" description="Helical" evidence="1">
    <location>
        <begin position="182"/>
        <end position="201"/>
    </location>
</feature>
<dbReference type="RefSeq" id="WP_160424268.1">
    <property type="nucleotide sequence ID" value="NZ_WSTA01000034.1"/>
</dbReference>
<evidence type="ECO:0008006" key="4">
    <source>
        <dbReference type="Google" id="ProtNLM"/>
    </source>
</evidence>
<keyword evidence="1" id="KW-0812">Transmembrane</keyword>
<sequence length="215" mass="22135">MDERAIARRGGWIGVIAGLLGAALGLLLLVVPPAVPAELFNFPFAADAFVVNQLALCAQHLLLAVALWAFWRAGLAGRGTLAMTGLVLAAGAFVGLAVWELVAIVGSGLVYPSEDTAWIDTGYGVASLVNAVGLVVLGIATIRAGMLMGAARWLVLVTGIYVFVPILPALFAGGFVLGRIVLAVWMLLFALLGVVMVRWSALGSAAPTRSSAVAA</sequence>
<feature type="transmembrane region" description="Helical" evidence="1">
    <location>
        <begin position="12"/>
        <end position="31"/>
    </location>
</feature>
<accession>A0A6I4NWP6</accession>
<dbReference type="AlphaFoldDB" id="A0A6I4NWP6"/>
<evidence type="ECO:0000313" key="2">
    <source>
        <dbReference type="EMBL" id="MWB98700.1"/>
    </source>
</evidence>
<dbReference type="Proteomes" id="UP000438182">
    <property type="component" value="Unassembled WGS sequence"/>
</dbReference>
<keyword evidence="3" id="KW-1185">Reference proteome</keyword>
<organism evidence="2 3">
    <name type="scientific">Agromyces seonyuensis</name>
    <dbReference type="NCBI Taxonomy" id="2662446"/>
    <lineage>
        <taxon>Bacteria</taxon>
        <taxon>Bacillati</taxon>
        <taxon>Actinomycetota</taxon>
        <taxon>Actinomycetes</taxon>
        <taxon>Micrococcales</taxon>
        <taxon>Microbacteriaceae</taxon>
        <taxon>Agromyces</taxon>
    </lineage>
</organism>
<feature type="transmembrane region" description="Helical" evidence="1">
    <location>
        <begin position="123"/>
        <end position="142"/>
    </location>
</feature>
<dbReference type="EMBL" id="WSTA01000034">
    <property type="protein sequence ID" value="MWB98700.1"/>
    <property type="molecule type" value="Genomic_DNA"/>
</dbReference>
<evidence type="ECO:0000256" key="1">
    <source>
        <dbReference type="SAM" id="Phobius"/>
    </source>
</evidence>